<accession>A0A3B3H851</accession>
<dbReference type="FunFam" id="1.20.58.1120:FF:000002">
    <property type="entry name" value="Dynein heavy chain 9, axonemal"/>
    <property type="match status" value="1"/>
</dbReference>
<dbReference type="GO" id="GO:0030286">
    <property type="term" value="C:dynein complex"/>
    <property type="evidence" value="ECO:0007669"/>
    <property type="project" value="InterPro"/>
</dbReference>
<dbReference type="GeneTree" id="ENSGT00940000154076"/>
<reference evidence="1 2" key="1">
    <citation type="journal article" date="2007" name="Nature">
        <title>The medaka draft genome and insights into vertebrate genome evolution.</title>
        <authorList>
            <person name="Kasahara M."/>
            <person name="Naruse K."/>
            <person name="Sasaki S."/>
            <person name="Nakatani Y."/>
            <person name="Qu W."/>
            <person name="Ahsan B."/>
            <person name="Yamada T."/>
            <person name="Nagayasu Y."/>
            <person name="Doi K."/>
            <person name="Kasai Y."/>
            <person name="Jindo T."/>
            <person name="Kobayashi D."/>
            <person name="Shimada A."/>
            <person name="Toyoda A."/>
            <person name="Kuroki Y."/>
            <person name="Fujiyama A."/>
            <person name="Sasaki T."/>
            <person name="Shimizu A."/>
            <person name="Asakawa S."/>
            <person name="Shimizu N."/>
            <person name="Hashimoto S."/>
            <person name="Yang J."/>
            <person name="Lee Y."/>
            <person name="Matsushima K."/>
            <person name="Sugano S."/>
            <person name="Sakaizumi M."/>
            <person name="Narita T."/>
            <person name="Ohishi K."/>
            <person name="Haga S."/>
            <person name="Ohta F."/>
            <person name="Nomoto H."/>
            <person name="Nogata K."/>
            <person name="Morishita T."/>
            <person name="Endo T."/>
            <person name="Shin-I T."/>
            <person name="Takeda H."/>
            <person name="Morishita S."/>
            <person name="Kohara Y."/>
        </authorList>
    </citation>
    <scope>NUCLEOTIDE SEQUENCE [LARGE SCALE GENOMIC DNA]</scope>
    <source>
        <strain evidence="1 2">Hd-rR</strain>
    </source>
</reference>
<dbReference type="InParanoid" id="A0A3B3H851"/>
<sequence length="207" mass="23764">MRSTVQKEIQEAVAAYEDKPRDQWLFDYPAQVGLTGSQVWWATDVGIAFARMEEGFDSALKDYNKKQITQLNSLIHMLVGDLTPGDRQKIMTICTIDVHARDVVASLITQKVTNGQAFAWLSQLRHRWDEETKHCYVNICDAQFQFSYEYLGNTNRLVITPLTDRYRCYYFRASAKAGFPLPLHPKTRPLPHPSIHPYTSSLHPSLS</sequence>
<dbReference type="AlphaFoldDB" id="A0A3B3H851"/>
<reference evidence="1" key="3">
    <citation type="submission" date="2025-09" db="UniProtKB">
        <authorList>
            <consortium name="Ensembl"/>
        </authorList>
    </citation>
    <scope>IDENTIFICATION</scope>
    <source>
        <strain evidence="1">Hd-rR</strain>
    </source>
</reference>
<proteinExistence type="predicted"/>
<dbReference type="Ensembl" id="ENSORLT00000033190.1">
    <property type="protein sequence ID" value="ENSORLP00000028104.1"/>
    <property type="gene ID" value="ENSORLG00000028529.1"/>
</dbReference>
<dbReference type="PANTHER" id="PTHR45703">
    <property type="entry name" value="DYNEIN HEAVY CHAIN"/>
    <property type="match status" value="1"/>
</dbReference>
<dbReference type="STRING" id="8090.ENSORLP00000028104"/>
<dbReference type="Proteomes" id="UP000001038">
    <property type="component" value="Chromosome 17"/>
</dbReference>
<dbReference type="PANTHER" id="PTHR45703:SF12">
    <property type="entry name" value="DYNEIN AXONEMAL HEAVY CHAIN 11"/>
    <property type="match status" value="1"/>
</dbReference>
<evidence type="ECO:0008006" key="3">
    <source>
        <dbReference type="Google" id="ProtNLM"/>
    </source>
</evidence>
<protein>
    <recommendedName>
        <fullName evidence="3">Dynein heavy chain hydrolytic ATP-binding dynein motor region domain-containing protein</fullName>
    </recommendedName>
</protein>
<organism evidence="1 2">
    <name type="scientific">Oryzias latipes</name>
    <name type="common">Japanese rice fish</name>
    <name type="synonym">Japanese killifish</name>
    <dbReference type="NCBI Taxonomy" id="8090"/>
    <lineage>
        <taxon>Eukaryota</taxon>
        <taxon>Metazoa</taxon>
        <taxon>Chordata</taxon>
        <taxon>Craniata</taxon>
        <taxon>Vertebrata</taxon>
        <taxon>Euteleostomi</taxon>
        <taxon>Actinopterygii</taxon>
        <taxon>Neopterygii</taxon>
        <taxon>Teleostei</taxon>
        <taxon>Neoteleostei</taxon>
        <taxon>Acanthomorphata</taxon>
        <taxon>Ovalentaria</taxon>
        <taxon>Atherinomorphae</taxon>
        <taxon>Beloniformes</taxon>
        <taxon>Adrianichthyidae</taxon>
        <taxon>Oryziinae</taxon>
        <taxon>Oryzias</taxon>
    </lineage>
</organism>
<keyword evidence="2" id="KW-1185">Reference proteome</keyword>
<dbReference type="GO" id="GO:0007018">
    <property type="term" value="P:microtubule-based movement"/>
    <property type="evidence" value="ECO:0007669"/>
    <property type="project" value="InterPro"/>
</dbReference>
<dbReference type="GO" id="GO:0051959">
    <property type="term" value="F:dynein light intermediate chain binding"/>
    <property type="evidence" value="ECO:0007669"/>
    <property type="project" value="InterPro"/>
</dbReference>
<reference evidence="1" key="2">
    <citation type="submission" date="2025-08" db="UniProtKB">
        <authorList>
            <consortium name="Ensembl"/>
        </authorList>
    </citation>
    <scope>IDENTIFICATION</scope>
    <source>
        <strain evidence="1">Hd-rR</strain>
    </source>
</reference>
<dbReference type="GO" id="GO:0045505">
    <property type="term" value="F:dynein intermediate chain binding"/>
    <property type="evidence" value="ECO:0007669"/>
    <property type="project" value="InterPro"/>
</dbReference>
<name>A0A3B3H851_ORYLA</name>
<evidence type="ECO:0000313" key="1">
    <source>
        <dbReference type="Ensembl" id="ENSORLP00000028104.1"/>
    </source>
</evidence>
<dbReference type="Gene3D" id="1.20.58.1120">
    <property type="match status" value="1"/>
</dbReference>
<dbReference type="InterPro" id="IPR026983">
    <property type="entry name" value="DHC"/>
</dbReference>
<evidence type="ECO:0000313" key="2">
    <source>
        <dbReference type="Proteomes" id="UP000001038"/>
    </source>
</evidence>